<sequence length="956" mass="107836">MDALPGDNAPDHAYTSGTYFPAPLAAPGSSLDTPGLVQFWNQSYSPVPHSYLHSTLSTPAQHQLPQMVMSPMAFYTPGQSRKHPTFTWDRHHDENEPPADSPLLPPNKRRNMNPGPPFTASTPLRSTQTQPITQTANSSTPAAKRASPRSDEEKLDAALNGIQDAGFEGLSHFLASLFNGKAADIIQAMYDHPYSHIRRHEDQYDDSNSDIPDYAYPTEVDILPKKVASTSTPAQATINNWVATTALNLVDRETSVLAQDDSLRMPCGWTWESVVAILLQDVQKQIMQLAPLTWSTVANIAVSPNRCRQNHSARLGTEEEIEAKKESLNHVSHSPWRAFTFAILILLSIRNPLISLAPTVISLLLFISDAGRVVYHALGCFGISTSYTTVLEHLHDLAHGAGIYLHEVGTLISRNDDHFIILFDNINKHHRVWHQTISKADEVKTGTASTVIRMVHVPHGAMDLKKFRARQKQRGRKDLTVHQLLDDIDHKHMEKISAATVLRIWTDHIPVLSHHHCTVTDLFETTLQKHCIPLHKSEIYPLRTSGIDESTTAGNSDVLHDITHLQMGMATNNFGEFLMPIAGDQLMVDRVRKLIHYTTKDVTEYARHTWALPFIQLWHMKWVFLKAIYKAHWSPSTGKSLVGLHRDCDTLARTKLNPIKCDFYPHHHALVETFEISCLGGRFTMKPMSFLERLAKVAYRRYLCTAAYEDAKGHLPRSSEIYGEENSVPKDDGMWQGDQVLTNQVLQLRDTLWYYEMCKAISDGDIGRVVEVIKILRFYFWGSGSSNYGNELLELACNFLFDFPKELQTALLNNWLVNPSGKPGHWHELDLLQEHNNLQIKTMFNERNLDFDSPFLQNVISLNVHGFTQFRSFMASFFDINLASGKHTSPDLNADINTLAAHHRANEVFIFQAGREQLWTSPDFFAAGINKLAGGQLQVFKERTLQDGTSVQPDED</sequence>
<reference evidence="1 2" key="1">
    <citation type="journal article" date="2021" name="Appl. Environ. Microbiol.">
        <title>Genetic linkage and physical mapping for an oyster mushroom Pleurotus cornucopiae and QTL analysis for the trait cap color.</title>
        <authorList>
            <person name="Zhang Y."/>
            <person name="Gao W."/>
            <person name="Sonnenberg A."/>
            <person name="Chen Q."/>
            <person name="Zhang J."/>
            <person name="Huang C."/>
        </authorList>
    </citation>
    <scope>NUCLEOTIDE SEQUENCE [LARGE SCALE GENOMIC DNA]</scope>
    <source>
        <strain evidence="1">CCMSSC00406</strain>
    </source>
</reference>
<evidence type="ECO:0000313" key="2">
    <source>
        <dbReference type="Proteomes" id="UP000824881"/>
    </source>
</evidence>
<proteinExistence type="predicted"/>
<accession>A0ACB7IPK0</accession>
<name>A0ACB7IPK0_PLECO</name>
<gene>
    <name evidence="1" type="ORF">CCMSSC00406_0009868</name>
</gene>
<keyword evidence="2" id="KW-1185">Reference proteome</keyword>
<protein>
    <submittedName>
        <fullName evidence="1">Uncharacterized protein</fullName>
    </submittedName>
</protein>
<dbReference type="Proteomes" id="UP000824881">
    <property type="component" value="Unassembled WGS sequence"/>
</dbReference>
<organism evidence="1 2">
    <name type="scientific">Pleurotus cornucopiae</name>
    <name type="common">Cornucopia mushroom</name>
    <dbReference type="NCBI Taxonomy" id="5321"/>
    <lineage>
        <taxon>Eukaryota</taxon>
        <taxon>Fungi</taxon>
        <taxon>Dikarya</taxon>
        <taxon>Basidiomycota</taxon>
        <taxon>Agaricomycotina</taxon>
        <taxon>Agaricomycetes</taxon>
        <taxon>Agaricomycetidae</taxon>
        <taxon>Agaricales</taxon>
        <taxon>Pleurotineae</taxon>
        <taxon>Pleurotaceae</taxon>
        <taxon>Pleurotus</taxon>
    </lineage>
</organism>
<comment type="caution">
    <text evidence="1">The sequence shown here is derived from an EMBL/GenBank/DDBJ whole genome shotgun (WGS) entry which is preliminary data.</text>
</comment>
<evidence type="ECO:0000313" key="1">
    <source>
        <dbReference type="EMBL" id="KAG9220109.1"/>
    </source>
</evidence>
<dbReference type="EMBL" id="WQMT02000008">
    <property type="protein sequence ID" value="KAG9220109.1"/>
    <property type="molecule type" value="Genomic_DNA"/>
</dbReference>